<dbReference type="SUPFAM" id="SSF52172">
    <property type="entry name" value="CheY-like"/>
    <property type="match status" value="1"/>
</dbReference>
<evidence type="ECO:0000259" key="9">
    <source>
        <dbReference type="PROSITE" id="PS50110"/>
    </source>
</evidence>
<dbReference type="EMBL" id="QKZK01000008">
    <property type="protein sequence ID" value="PZX17922.1"/>
    <property type="molecule type" value="Genomic_DNA"/>
</dbReference>
<dbReference type="PANTHER" id="PTHR43547:SF2">
    <property type="entry name" value="HYBRID SIGNAL TRANSDUCTION HISTIDINE KINASE C"/>
    <property type="match status" value="1"/>
</dbReference>
<dbReference type="SMART" id="SM00342">
    <property type="entry name" value="HTH_ARAC"/>
    <property type="match status" value="1"/>
</dbReference>
<keyword evidence="2" id="KW-0805">Transcription regulation</keyword>
<dbReference type="InterPro" id="IPR011006">
    <property type="entry name" value="CheY-like_superfamily"/>
</dbReference>
<feature type="domain" description="Response regulatory" evidence="9">
    <location>
        <begin position="96"/>
        <end position="211"/>
    </location>
</feature>
<dbReference type="Pfam" id="PF12833">
    <property type="entry name" value="HTH_18"/>
    <property type="match status" value="1"/>
</dbReference>
<evidence type="ECO:0000313" key="10">
    <source>
        <dbReference type="EMBL" id="PZX17922.1"/>
    </source>
</evidence>
<evidence type="ECO:0000256" key="4">
    <source>
        <dbReference type="ARBA" id="ARBA00023163"/>
    </source>
</evidence>
<gene>
    <name evidence="10" type="ORF">LX69_01335</name>
</gene>
<evidence type="ECO:0000256" key="7">
    <source>
        <dbReference type="SAM" id="Phobius"/>
    </source>
</evidence>
<dbReference type="PROSITE" id="PS50110">
    <property type="entry name" value="RESPONSE_REGULATORY"/>
    <property type="match status" value="1"/>
</dbReference>
<dbReference type="SMART" id="SM00448">
    <property type="entry name" value="REC"/>
    <property type="match status" value="1"/>
</dbReference>
<dbReference type="SUPFAM" id="SSF46689">
    <property type="entry name" value="Homeodomain-like"/>
    <property type="match status" value="1"/>
</dbReference>
<feature type="domain" description="HTH araC/xylS-type" evidence="8">
    <location>
        <begin position="243"/>
        <end position="342"/>
    </location>
</feature>
<dbReference type="Gene3D" id="3.40.50.2300">
    <property type="match status" value="1"/>
</dbReference>
<evidence type="ECO:0000256" key="1">
    <source>
        <dbReference type="ARBA" id="ARBA00022553"/>
    </source>
</evidence>
<dbReference type="GO" id="GO:0000155">
    <property type="term" value="F:phosphorelay sensor kinase activity"/>
    <property type="evidence" value="ECO:0007669"/>
    <property type="project" value="TreeGrafter"/>
</dbReference>
<protein>
    <recommendedName>
        <fullName evidence="12">Helix-turn-helix protein</fullName>
    </recommendedName>
</protein>
<dbReference type="GO" id="GO:0003700">
    <property type="term" value="F:DNA-binding transcription factor activity"/>
    <property type="evidence" value="ECO:0007669"/>
    <property type="project" value="InterPro"/>
</dbReference>
<evidence type="ECO:0000259" key="8">
    <source>
        <dbReference type="PROSITE" id="PS01124"/>
    </source>
</evidence>
<dbReference type="Proteomes" id="UP000249239">
    <property type="component" value="Unassembled WGS sequence"/>
</dbReference>
<keyword evidence="1 5" id="KW-0597">Phosphoprotein</keyword>
<keyword evidence="11" id="KW-1185">Reference proteome</keyword>
<dbReference type="GO" id="GO:0043565">
    <property type="term" value="F:sequence-specific DNA binding"/>
    <property type="evidence" value="ECO:0007669"/>
    <property type="project" value="InterPro"/>
</dbReference>
<dbReference type="InterPro" id="IPR009057">
    <property type="entry name" value="Homeodomain-like_sf"/>
</dbReference>
<feature type="region of interest" description="Disordered" evidence="6">
    <location>
        <begin position="60"/>
        <end position="92"/>
    </location>
</feature>
<dbReference type="CDD" id="cd17574">
    <property type="entry name" value="REC_OmpR"/>
    <property type="match status" value="1"/>
</dbReference>
<keyword evidence="7" id="KW-0812">Transmembrane</keyword>
<dbReference type="PROSITE" id="PS01124">
    <property type="entry name" value="HTH_ARAC_FAMILY_2"/>
    <property type="match status" value="1"/>
</dbReference>
<keyword evidence="7" id="KW-0472">Membrane</keyword>
<keyword evidence="3" id="KW-0238">DNA-binding</keyword>
<dbReference type="Pfam" id="PF00072">
    <property type="entry name" value="Response_reg"/>
    <property type="match status" value="1"/>
</dbReference>
<sequence length="348" mass="39048">MQASGIPLLNALIEDYFGNFATNANIMFSHLLSFLAGAAFAMLIRHLWATYQKPVNASPKEASEVSAHHAVPTTPEISPNDTSDNATEESQRERPLVLLIEDDSELSGYLAGMLSQHYTVIVEDDGKKGITQATQLQPDLVITDVMLPSMNGRQICRHLKTTFETSHIPVLMLTAMSDDSDIEQGLSEGADSYLTKPFNIKVVMAQVASLIRSRQQWQQRLGKPLLQCPDNITIPPLDRRFMDELSRIMEEELGNPNFDVSGLVSRMHMGHSTVLRKLKALTGMSPVDYIRSYRMQKAAYIFQKEKLPVSEVSYHVGYSDPKYFSKCFAREFGKTPKAYMKEIHEGTL</sequence>
<dbReference type="AlphaFoldDB" id="A0A2W7P3C7"/>
<name>A0A2W7P3C7_9BACT</name>
<evidence type="ECO:0000256" key="5">
    <source>
        <dbReference type="PROSITE-ProRule" id="PRU00169"/>
    </source>
</evidence>
<accession>A0A2W7P3C7</accession>
<dbReference type="PANTHER" id="PTHR43547">
    <property type="entry name" value="TWO-COMPONENT HISTIDINE KINASE"/>
    <property type="match status" value="1"/>
</dbReference>
<evidence type="ECO:0000256" key="2">
    <source>
        <dbReference type="ARBA" id="ARBA00023015"/>
    </source>
</evidence>
<evidence type="ECO:0000256" key="3">
    <source>
        <dbReference type="ARBA" id="ARBA00023125"/>
    </source>
</evidence>
<organism evidence="10 11">
    <name type="scientific">Breznakibacter xylanolyticus</name>
    <dbReference type="NCBI Taxonomy" id="990"/>
    <lineage>
        <taxon>Bacteria</taxon>
        <taxon>Pseudomonadati</taxon>
        <taxon>Bacteroidota</taxon>
        <taxon>Bacteroidia</taxon>
        <taxon>Marinilabiliales</taxon>
        <taxon>Marinilabiliaceae</taxon>
        <taxon>Breznakibacter</taxon>
    </lineage>
</organism>
<keyword evidence="7" id="KW-1133">Transmembrane helix</keyword>
<dbReference type="InterPro" id="IPR020449">
    <property type="entry name" value="Tscrpt_reg_AraC-type_HTH"/>
</dbReference>
<evidence type="ECO:0008006" key="12">
    <source>
        <dbReference type="Google" id="ProtNLM"/>
    </source>
</evidence>
<feature type="compositionally biased region" description="Polar residues" evidence="6">
    <location>
        <begin position="75"/>
        <end position="85"/>
    </location>
</feature>
<evidence type="ECO:0000313" key="11">
    <source>
        <dbReference type="Proteomes" id="UP000249239"/>
    </source>
</evidence>
<feature type="modified residue" description="4-aspartylphosphate" evidence="5">
    <location>
        <position position="144"/>
    </location>
</feature>
<keyword evidence="4" id="KW-0804">Transcription</keyword>
<proteinExistence type="predicted"/>
<dbReference type="PRINTS" id="PR00032">
    <property type="entry name" value="HTHARAC"/>
</dbReference>
<feature type="transmembrane region" description="Helical" evidence="7">
    <location>
        <begin position="26"/>
        <end position="44"/>
    </location>
</feature>
<comment type="caution">
    <text evidence="10">The sequence shown here is derived from an EMBL/GenBank/DDBJ whole genome shotgun (WGS) entry which is preliminary data.</text>
</comment>
<dbReference type="InterPro" id="IPR001789">
    <property type="entry name" value="Sig_transdc_resp-reg_receiver"/>
</dbReference>
<evidence type="ECO:0000256" key="6">
    <source>
        <dbReference type="SAM" id="MobiDB-lite"/>
    </source>
</evidence>
<dbReference type="InterPro" id="IPR018060">
    <property type="entry name" value="HTH_AraC"/>
</dbReference>
<dbReference type="Gene3D" id="1.10.10.60">
    <property type="entry name" value="Homeodomain-like"/>
    <property type="match status" value="1"/>
</dbReference>
<reference evidence="10 11" key="1">
    <citation type="submission" date="2018-06" db="EMBL/GenBank/DDBJ databases">
        <title>Genomic Encyclopedia of Archaeal and Bacterial Type Strains, Phase II (KMG-II): from individual species to whole genera.</title>
        <authorList>
            <person name="Goeker M."/>
        </authorList>
    </citation>
    <scope>NUCLEOTIDE SEQUENCE [LARGE SCALE GENOMIC DNA]</scope>
    <source>
        <strain evidence="10 11">DSM 6779</strain>
    </source>
</reference>